<dbReference type="InterPro" id="IPR000515">
    <property type="entry name" value="MetI-like"/>
</dbReference>
<dbReference type="InterPro" id="IPR010065">
    <property type="entry name" value="AA_ABC_transptr_permease_3TM"/>
</dbReference>
<evidence type="ECO:0000256" key="3">
    <source>
        <dbReference type="ARBA" id="ARBA00022475"/>
    </source>
</evidence>
<dbReference type="PANTHER" id="PTHR30614">
    <property type="entry name" value="MEMBRANE COMPONENT OF AMINO ACID ABC TRANSPORTER"/>
    <property type="match status" value="1"/>
</dbReference>
<name>A0ABV2JET3_9STRE</name>
<dbReference type="SUPFAM" id="SSF161098">
    <property type="entry name" value="MetI-like"/>
    <property type="match status" value="1"/>
</dbReference>
<keyword evidence="5" id="KW-0029">Amino-acid transport</keyword>
<gene>
    <name evidence="10" type="ORF">ABID28_000920</name>
</gene>
<dbReference type="Proteomes" id="UP001549037">
    <property type="component" value="Unassembled WGS sequence"/>
</dbReference>
<feature type="transmembrane region" description="Helical" evidence="8">
    <location>
        <begin position="97"/>
        <end position="116"/>
    </location>
</feature>
<dbReference type="NCBIfam" id="TIGR01726">
    <property type="entry name" value="HEQRo_perm_3TM"/>
    <property type="match status" value="1"/>
</dbReference>
<dbReference type="CDD" id="cd06261">
    <property type="entry name" value="TM_PBP2"/>
    <property type="match status" value="1"/>
</dbReference>
<keyword evidence="3" id="KW-1003">Cell membrane</keyword>
<protein>
    <submittedName>
        <fullName evidence="10">L-cystine transport system permease protein</fullName>
    </submittedName>
</protein>
<feature type="transmembrane region" description="Helical" evidence="8">
    <location>
        <begin position="58"/>
        <end position="77"/>
    </location>
</feature>
<dbReference type="PANTHER" id="PTHR30614:SF0">
    <property type="entry name" value="L-CYSTINE TRANSPORT SYSTEM PERMEASE PROTEIN TCYL"/>
    <property type="match status" value="1"/>
</dbReference>
<keyword evidence="2 8" id="KW-0813">Transport</keyword>
<dbReference type="PROSITE" id="PS50928">
    <property type="entry name" value="ABC_TM1"/>
    <property type="match status" value="1"/>
</dbReference>
<evidence type="ECO:0000259" key="9">
    <source>
        <dbReference type="PROSITE" id="PS50928"/>
    </source>
</evidence>
<dbReference type="RefSeq" id="WP_354368515.1">
    <property type="nucleotide sequence ID" value="NZ_JBEPLN010000012.1"/>
</dbReference>
<dbReference type="EMBL" id="JBEPLN010000012">
    <property type="protein sequence ID" value="MET3634281.1"/>
    <property type="molecule type" value="Genomic_DNA"/>
</dbReference>
<keyword evidence="11" id="KW-1185">Reference proteome</keyword>
<feature type="transmembrane region" description="Helical" evidence="8">
    <location>
        <begin position="200"/>
        <end position="221"/>
    </location>
</feature>
<sequence>MVSYQPSYIFRFLPEILTALPLTLLILVLSILFGSLLGGLITRGQLSQDDTTKKLANAYIFVIRCTPPVVLLFLVFYGLPEFLKWWLGINVESWSRASFTLISMVLLFAATSAEIFKSAYLAIPYGQTEAGLSIGLNSWQTFFRIIFPQAFRVALPNLTTAILNLMKDMALAYTIGLVDIMGQTNLLISRNMGNYSLEAYTAVAIIYWGLALLVTFLSHIIEKNLVVRGG</sequence>
<evidence type="ECO:0000313" key="11">
    <source>
        <dbReference type="Proteomes" id="UP001549037"/>
    </source>
</evidence>
<reference evidence="10 11" key="1">
    <citation type="submission" date="2024-06" db="EMBL/GenBank/DDBJ databases">
        <title>Genomic Encyclopedia of Type Strains, Phase IV (KMG-IV): sequencing the most valuable type-strain genomes for metagenomic binning, comparative biology and taxonomic classification.</title>
        <authorList>
            <person name="Goeker M."/>
        </authorList>
    </citation>
    <scope>NUCLEOTIDE SEQUENCE [LARGE SCALE GENOMIC DNA]</scope>
    <source>
        <strain evidence="10 11">DSM 28302</strain>
    </source>
</reference>
<comment type="caution">
    <text evidence="10">The sequence shown here is derived from an EMBL/GenBank/DDBJ whole genome shotgun (WGS) entry which is preliminary data.</text>
</comment>
<comment type="similarity">
    <text evidence="8">Belongs to the binding-protein-dependent transport system permease family.</text>
</comment>
<dbReference type="InterPro" id="IPR035906">
    <property type="entry name" value="MetI-like_sf"/>
</dbReference>
<dbReference type="Pfam" id="PF00528">
    <property type="entry name" value="BPD_transp_1"/>
    <property type="match status" value="1"/>
</dbReference>
<evidence type="ECO:0000256" key="6">
    <source>
        <dbReference type="ARBA" id="ARBA00022989"/>
    </source>
</evidence>
<evidence type="ECO:0000256" key="8">
    <source>
        <dbReference type="RuleBase" id="RU363032"/>
    </source>
</evidence>
<feature type="transmembrane region" description="Helical" evidence="8">
    <location>
        <begin position="16"/>
        <end position="37"/>
    </location>
</feature>
<dbReference type="Gene3D" id="1.10.3720.10">
    <property type="entry name" value="MetI-like"/>
    <property type="match status" value="1"/>
</dbReference>
<evidence type="ECO:0000256" key="4">
    <source>
        <dbReference type="ARBA" id="ARBA00022692"/>
    </source>
</evidence>
<comment type="subcellular location">
    <subcellularLocation>
        <location evidence="1 8">Cell membrane</location>
        <topology evidence="1 8">Multi-pass membrane protein</topology>
    </subcellularLocation>
</comment>
<evidence type="ECO:0000256" key="7">
    <source>
        <dbReference type="ARBA" id="ARBA00023136"/>
    </source>
</evidence>
<feature type="domain" description="ABC transmembrane type-1" evidence="9">
    <location>
        <begin position="16"/>
        <end position="218"/>
    </location>
</feature>
<evidence type="ECO:0000256" key="2">
    <source>
        <dbReference type="ARBA" id="ARBA00022448"/>
    </source>
</evidence>
<proteinExistence type="inferred from homology"/>
<evidence type="ECO:0000256" key="1">
    <source>
        <dbReference type="ARBA" id="ARBA00004651"/>
    </source>
</evidence>
<evidence type="ECO:0000313" key="10">
    <source>
        <dbReference type="EMBL" id="MET3634281.1"/>
    </source>
</evidence>
<keyword evidence="7 8" id="KW-0472">Membrane</keyword>
<accession>A0ABV2JET3</accession>
<evidence type="ECO:0000256" key="5">
    <source>
        <dbReference type="ARBA" id="ARBA00022970"/>
    </source>
</evidence>
<organism evidence="10 11">
    <name type="scientific">Streptococcus porcorum</name>
    <dbReference type="NCBI Taxonomy" id="701526"/>
    <lineage>
        <taxon>Bacteria</taxon>
        <taxon>Bacillati</taxon>
        <taxon>Bacillota</taxon>
        <taxon>Bacilli</taxon>
        <taxon>Lactobacillales</taxon>
        <taxon>Streptococcaceae</taxon>
        <taxon>Streptococcus</taxon>
    </lineage>
</organism>
<dbReference type="InterPro" id="IPR043429">
    <property type="entry name" value="ArtM/GltK/GlnP/TcyL/YhdX-like"/>
</dbReference>
<keyword evidence="4 8" id="KW-0812">Transmembrane</keyword>
<keyword evidence="6 8" id="KW-1133">Transmembrane helix</keyword>